<organism evidence="9">
    <name type="scientific">uncultured delta proteobacterium</name>
    <dbReference type="NCBI Taxonomy" id="34034"/>
    <lineage>
        <taxon>Bacteria</taxon>
        <taxon>Deltaproteobacteria</taxon>
        <taxon>environmental samples</taxon>
    </lineage>
</organism>
<dbReference type="InterPro" id="IPR025650">
    <property type="entry name" value="Alkyl-DHAP_Synthase"/>
</dbReference>
<sequence>MKIKEMRELQHCPINLKDKPWFDALVAIVGQENLVTEFSDRLAYGRDRWPYATMRYRFGHLPGHLPLVVAMPGSIAEVQAILRLMHDARQTVIAYGAGSGVLGGAAPMSPDVVMIDTKRMNTVLAVDEVSKLVTVQGGMNGERFEAHMNNLRYTVGHLPQSLNMSTVAGWAACRGAGQASGKYGKIEDIVAGMKVVLPNGELLEIRPAPRRAVGPGLMELFIGSEGTFGIIVELTMRFWDYPKKEILRTIGFKDYVSGLEALRRIMQLGLRPPVTRLYDAPESEPRVKDFPDFKDHPCLCMLMFQGDPDIVALEDKKAMEIVYECGGKLCCDEPAHAWLEHRFLPLSAKPVSQGKLMDTCEVSAHWSIMPDVYENMRSAVLAVNPDAHVGAHWSHSYIDGACLYMTFIVPGMDEEKAADEHAKIWEGMTRGAQKAGGSMSHHHGVGYIRGKWMAEEWGKTGINVLQQIKNVIDPNHIMNPGKIGLR</sequence>
<keyword evidence="3" id="KW-0285">Flavoprotein</keyword>
<dbReference type="InterPro" id="IPR016164">
    <property type="entry name" value="FAD-linked_Oxase-like_C"/>
</dbReference>
<evidence type="ECO:0000256" key="3">
    <source>
        <dbReference type="ARBA" id="ARBA00022630"/>
    </source>
</evidence>
<dbReference type="Gene3D" id="3.30.70.3450">
    <property type="match status" value="1"/>
</dbReference>
<keyword evidence="4 6" id="KW-0274">FAD</keyword>
<dbReference type="Gene3D" id="3.30.43.10">
    <property type="entry name" value="Uridine Diphospho-n-acetylenolpyruvylglucosamine Reductase, domain 2"/>
    <property type="match status" value="1"/>
</dbReference>
<dbReference type="GO" id="GO:0008609">
    <property type="term" value="F:alkylglycerone-phosphate synthase activity"/>
    <property type="evidence" value="ECO:0007669"/>
    <property type="project" value="InterPro"/>
</dbReference>
<name>A0A212K4E1_9DELT</name>
<feature type="binding site" evidence="6">
    <location>
        <begin position="225"/>
        <end position="231"/>
    </location>
    <ligand>
        <name>FAD</name>
        <dbReference type="ChEBI" id="CHEBI:57692"/>
    </ligand>
</feature>
<accession>A0A212K4E1</accession>
<dbReference type="InterPro" id="IPR036318">
    <property type="entry name" value="FAD-bd_PCMH-like_sf"/>
</dbReference>
<protein>
    <recommendedName>
        <fullName evidence="8">FAD-binding PCMH-type domain-containing protein</fullName>
    </recommendedName>
</protein>
<dbReference type="InterPro" id="IPR016169">
    <property type="entry name" value="FAD-bd_PCMH_sub2"/>
</dbReference>
<gene>
    <name evidence="9" type="ORF">KL86DPRO_20688</name>
</gene>
<evidence type="ECO:0000256" key="5">
    <source>
        <dbReference type="PIRSR" id="PIRSR625650-1"/>
    </source>
</evidence>
<dbReference type="SUPFAM" id="SSF55103">
    <property type="entry name" value="FAD-linked oxidases, C-terminal domain"/>
    <property type="match status" value="1"/>
</dbReference>
<evidence type="ECO:0000256" key="2">
    <source>
        <dbReference type="ARBA" id="ARBA00008000"/>
    </source>
</evidence>
<comment type="cofactor">
    <cofactor evidence="1 6">
        <name>FAD</name>
        <dbReference type="ChEBI" id="CHEBI:57692"/>
    </cofactor>
</comment>
<dbReference type="InterPro" id="IPR016167">
    <property type="entry name" value="FAD-bd_PCMH_sub1"/>
</dbReference>
<dbReference type="InterPro" id="IPR006094">
    <property type="entry name" value="Oxid_FAD_bind_N"/>
</dbReference>
<evidence type="ECO:0000256" key="4">
    <source>
        <dbReference type="ARBA" id="ARBA00022827"/>
    </source>
</evidence>
<dbReference type="InterPro" id="IPR016171">
    <property type="entry name" value="Vanillyl_alc_oxidase_C-sub2"/>
</dbReference>
<dbReference type="SUPFAM" id="SSF56176">
    <property type="entry name" value="FAD-binding/transporter-associated domain-like"/>
    <property type="match status" value="1"/>
</dbReference>
<dbReference type="GO" id="GO:0008610">
    <property type="term" value="P:lipid biosynthetic process"/>
    <property type="evidence" value="ECO:0007669"/>
    <property type="project" value="InterPro"/>
</dbReference>
<dbReference type="InterPro" id="IPR016166">
    <property type="entry name" value="FAD-bd_PCMH"/>
</dbReference>
<dbReference type="Gene3D" id="3.30.465.10">
    <property type="match status" value="1"/>
</dbReference>
<evidence type="ECO:0000313" key="9">
    <source>
        <dbReference type="EMBL" id="SBW06600.1"/>
    </source>
</evidence>
<evidence type="ECO:0000256" key="1">
    <source>
        <dbReference type="ARBA" id="ARBA00001974"/>
    </source>
</evidence>
<evidence type="ECO:0000256" key="6">
    <source>
        <dbReference type="PIRSR" id="PIRSR625650-3"/>
    </source>
</evidence>
<dbReference type="PROSITE" id="PS51387">
    <property type="entry name" value="FAD_PCMH"/>
    <property type="match status" value="1"/>
</dbReference>
<reference evidence="9" key="1">
    <citation type="submission" date="2016-04" db="EMBL/GenBank/DDBJ databases">
        <authorList>
            <person name="Evans L.H."/>
            <person name="Alamgir A."/>
            <person name="Owens N."/>
            <person name="Weber N.D."/>
            <person name="Virtaneva K."/>
            <person name="Barbian K."/>
            <person name="Babar A."/>
            <person name="Rosenke K."/>
        </authorList>
    </citation>
    <scope>NUCLEOTIDE SEQUENCE</scope>
    <source>
        <strain evidence="9">86</strain>
    </source>
</reference>
<dbReference type="InterPro" id="IPR004113">
    <property type="entry name" value="FAD-bd_oxidored_4_C"/>
</dbReference>
<dbReference type="GO" id="GO:0071949">
    <property type="term" value="F:FAD binding"/>
    <property type="evidence" value="ECO:0007669"/>
    <property type="project" value="InterPro"/>
</dbReference>
<feature type="site" description="Important for enzyme activity" evidence="7">
    <location>
        <position position="276"/>
    </location>
</feature>
<evidence type="ECO:0000259" key="8">
    <source>
        <dbReference type="PROSITE" id="PS51387"/>
    </source>
</evidence>
<dbReference type="FunFam" id="1.10.45.10:FF:000001">
    <property type="entry name" value="D-lactate dehydrogenase mitochondrial"/>
    <property type="match status" value="1"/>
</dbReference>
<dbReference type="PANTHER" id="PTHR46568:SF1">
    <property type="entry name" value="ALKYLDIHYDROXYACETONEPHOSPHATE SYNTHASE, PEROXISOMAL"/>
    <property type="match status" value="1"/>
</dbReference>
<dbReference type="Gene3D" id="1.10.45.10">
    <property type="entry name" value="Vanillyl-alcohol Oxidase, Chain A, domain 4"/>
    <property type="match status" value="1"/>
</dbReference>
<proteinExistence type="inferred from homology"/>
<feature type="active site" description="Proton donor/acceptor" evidence="5">
    <location>
        <position position="404"/>
    </location>
</feature>
<dbReference type="Pfam" id="PF02913">
    <property type="entry name" value="FAD-oxidase_C"/>
    <property type="match status" value="1"/>
</dbReference>
<dbReference type="EMBL" id="FLUQ01000002">
    <property type="protein sequence ID" value="SBW06600.1"/>
    <property type="molecule type" value="Genomic_DNA"/>
</dbReference>
<dbReference type="PANTHER" id="PTHR46568">
    <property type="entry name" value="ALKYLDIHYDROXYACETONEPHOSPHATE SYNTHASE, PEROXISOMAL"/>
    <property type="match status" value="1"/>
</dbReference>
<dbReference type="Pfam" id="PF01565">
    <property type="entry name" value="FAD_binding_4"/>
    <property type="match status" value="1"/>
</dbReference>
<comment type="similarity">
    <text evidence="2">Belongs to the FAD-binding oxidoreductase/transferase type 4 family.</text>
</comment>
<feature type="domain" description="FAD-binding PCMH-type" evidence="8">
    <location>
        <begin position="61"/>
        <end position="241"/>
    </location>
</feature>
<dbReference type="AlphaFoldDB" id="A0A212K4E1"/>
<dbReference type="Gene3D" id="3.30.300.330">
    <property type="match status" value="1"/>
</dbReference>
<evidence type="ECO:0000256" key="7">
    <source>
        <dbReference type="PIRSR" id="PIRSR625650-4"/>
    </source>
</evidence>